<evidence type="ECO:0000256" key="7">
    <source>
        <dbReference type="ARBA" id="ARBA00048539"/>
    </source>
</evidence>
<keyword evidence="4 8" id="KW-0819">tRNA processing</keyword>
<dbReference type="Proteomes" id="UP001595840">
    <property type="component" value="Unassembled WGS sequence"/>
</dbReference>
<dbReference type="Gene3D" id="1.20.59.20">
    <property type="match status" value="1"/>
</dbReference>
<evidence type="ECO:0000256" key="4">
    <source>
        <dbReference type="ARBA" id="ARBA00022694"/>
    </source>
</evidence>
<dbReference type="PANTHER" id="PTHR43033">
    <property type="entry name" value="TRNA(ILE)-LYSIDINE SYNTHASE-RELATED"/>
    <property type="match status" value="1"/>
</dbReference>
<keyword evidence="11" id="KW-1185">Reference proteome</keyword>
<comment type="domain">
    <text evidence="8">The N-terminal region contains the highly conserved SGGXDS motif, predicted to be a P-loop motif involved in ATP binding.</text>
</comment>
<comment type="caution">
    <text evidence="10">The sequence shown here is derived from an EMBL/GenBank/DDBJ whole genome shotgun (WGS) entry which is preliminary data.</text>
</comment>
<feature type="domain" description="Lysidine-tRNA(Ile) synthetase C-terminal" evidence="9">
    <location>
        <begin position="361"/>
        <end position="433"/>
    </location>
</feature>
<evidence type="ECO:0000313" key="11">
    <source>
        <dbReference type="Proteomes" id="UP001595840"/>
    </source>
</evidence>
<dbReference type="InterPro" id="IPR012795">
    <property type="entry name" value="tRNA_Ile_lys_synt_N"/>
</dbReference>
<comment type="function">
    <text evidence="8">Ligates lysine onto the cytidine present at position 34 of the AUA codon-specific tRNA(Ile) that contains the anticodon CAU, in an ATP-dependent manner. Cytidine is converted to lysidine, thus changing the amino acid specificity of the tRNA from methionine to isoleucine.</text>
</comment>
<feature type="binding site" evidence="8">
    <location>
        <begin position="23"/>
        <end position="28"/>
    </location>
    <ligand>
        <name>ATP</name>
        <dbReference type="ChEBI" id="CHEBI:30616"/>
    </ligand>
</feature>
<organism evidence="10 11">
    <name type="scientific">Simiduia curdlanivorans</name>
    <dbReference type="NCBI Taxonomy" id="1492769"/>
    <lineage>
        <taxon>Bacteria</taxon>
        <taxon>Pseudomonadati</taxon>
        <taxon>Pseudomonadota</taxon>
        <taxon>Gammaproteobacteria</taxon>
        <taxon>Cellvibrionales</taxon>
        <taxon>Cellvibrionaceae</taxon>
        <taxon>Simiduia</taxon>
    </lineage>
</organism>
<evidence type="ECO:0000256" key="3">
    <source>
        <dbReference type="ARBA" id="ARBA00022598"/>
    </source>
</evidence>
<evidence type="ECO:0000256" key="6">
    <source>
        <dbReference type="ARBA" id="ARBA00022840"/>
    </source>
</evidence>
<protein>
    <recommendedName>
        <fullName evidence="8">tRNA(Ile)-lysidine synthase</fullName>
        <ecNumber evidence="8">6.3.4.19</ecNumber>
    </recommendedName>
    <alternativeName>
        <fullName evidence="8">tRNA(Ile)-2-lysyl-cytidine synthase</fullName>
    </alternativeName>
    <alternativeName>
        <fullName evidence="8">tRNA(Ile)-lysidine synthetase</fullName>
    </alternativeName>
</protein>
<evidence type="ECO:0000256" key="5">
    <source>
        <dbReference type="ARBA" id="ARBA00022741"/>
    </source>
</evidence>
<dbReference type="EC" id="6.3.4.19" evidence="8"/>
<dbReference type="EMBL" id="JBHSCX010000002">
    <property type="protein sequence ID" value="MFC4360961.1"/>
    <property type="molecule type" value="Genomic_DNA"/>
</dbReference>
<dbReference type="SMART" id="SM00977">
    <property type="entry name" value="TilS_C"/>
    <property type="match status" value="1"/>
</dbReference>
<dbReference type="CDD" id="cd01992">
    <property type="entry name" value="TilS_N"/>
    <property type="match status" value="1"/>
</dbReference>
<comment type="similarity">
    <text evidence="8">Belongs to the tRNA(Ile)-lysidine synthase family.</text>
</comment>
<proteinExistence type="inferred from homology"/>
<dbReference type="InterPro" id="IPR015262">
    <property type="entry name" value="tRNA_Ile_lys_synt_subst-bd"/>
</dbReference>
<dbReference type="Pfam" id="PF01171">
    <property type="entry name" value="ATP_bind_3"/>
    <property type="match status" value="1"/>
</dbReference>
<dbReference type="SUPFAM" id="SSF82829">
    <property type="entry name" value="MesJ substrate recognition domain-like"/>
    <property type="match status" value="1"/>
</dbReference>
<dbReference type="Pfam" id="PF11734">
    <property type="entry name" value="TilS_C"/>
    <property type="match status" value="1"/>
</dbReference>
<accession>A0ABV8UZB5</accession>
<name>A0ABV8UZB5_9GAMM</name>
<dbReference type="InterPro" id="IPR012094">
    <property type="entry name" value="tRNA_Ile_lys_synt"/>
</dbReference>
<evidence type="ECO:0000313" key="10">
    <source>
        <dbReference type="EMBL" id="MFC4360961.1"/>
    </source>
</evidence>
<dbReference type="Pfam" id="PF09179">
    <property type="entry name" value="TilS"/>
    <property type="match status" value="1"/>
</dbReference>
<comment type="subcellular location">
    <subcellularLocation>
        <location evidence="1 8">Cytoplasm</location>
    </subcellularLocation>
</comment>
<gene>
    <name evidence="8 10" type="primary">tilS</name>
    <name evidence="10" type="ORF">ACFOX3_01535</name>
</gene>
<dbReference type="InterPro" id="IPR011063">
    <property type="entry name" value="TilS/TtcA_N"/>
</dbReference>
<dbReference type="InterPro" id="IPR014729">
    <property type="entry name" value="Rossmann-like_a/b/a_fold"/>
</dbReference>
<evidence type="ECO:0000256" key="8">
    <source>
        <dbReference type="HAMAP-Rule" id="MF_01161"/>
    </source>
</evidence>
<dbReference type="PANTHER" id="PTHR43033:SF1">
    <property type="entry name" value="TRNA(ILE)-LYSIDINE SYNTHASE-RELATED"/>
    <property type="match status" value="1"/>
</dbReference>
<keyword evidence="2 8" id="KW-0963">Cytoplasm</keyword>
<dbReference type="RefSeq" id="WP_290261960.1">
    <property type="nucleotide sequence ID" value="NZ_JAUFQG010000004.1"/>
</dbReference>
<sequence>MSLSAATLFKYIPKQQPLWLALSGGLDSMVLLHLLSQSGLAFKALHVNHQLSAQAGQWQDHCQRACDQLAVELVVELVEVAPAGRGLEDAARQARFAAFAQSLTQDSVLLTAHHRDDQAETLLLRLLRGAGVHGLRAMLPVSPLVIDGCAKGQIVRPLLDCSRAELEAYARLQGLDWVTDHSNEDTSLDRNFLRHRVLPTIAQRWQGFSQRWRAAASHLAEAAELLDELAVQDLGCLPQAPELDKFGRSLSLAFIQGFSAPRAKNVLRYWLAGLNLTLTSAQLAELLEQLTHAKADAQVDFHLADSCLRRYQARVFCTPRLEPVPEGALELGPDQPIGFGVGRVAMRPAAYGLALPASGKWLVRTRRQGERSHPAGRSHSQTLKKLLQEVNLPPWLRDQVPLVCDGQRLLAVGDLWLEQGAGELIPNGYSLTWDIP</sequence>
<keyword evidence="6 8" id="KW-0067">ATP-binding</keyword>
<dbReference type="SUPFAM" id="SSF56037">
    <property type="entry name" value="PheT/TilS domain"/>
    <property type="match status" value="1"/>
</dbReference>
<dbReference type="GO" id="GO:0032267">
    <property type="term" value="F:tRNA(Ile)-lysidine synthase activity"/>
    <property type="evidence" value="ECO:0007669"/>
    <property type="project" value="UniProtKB-EC"/>
</dbReference>
<reference evidence="11" key="1">
    <citation type="journal article" date="2019" name="Int. J. Syst. Evol. Microbiol.">
        <title>The Global Catalogue of Microorganisms (GCM) 10K type strain sequencing project: providing services to taxonomists for standard genome sequencing and annotation.</title>
        <authorList>
            <consortium name="The Broad Institute Genomics Platform"/>
            <consortium name="The Broad Institute Genome Sequencing Center for Infectious Disease"/>
            <person name="Wu L."/>
            <person name="Ma J."/>
        </authorList>
    </citation>
    <scope>NUCLEOTIDE SEQUENCE [LARGE SCALE GENOMIC DNA]</scope>
    <source>
        <strain evidence="11">CECT 8570</strain>
    </source>
</reference>
<dbReference type="InterPro" id="IPR012796">
    <property type="entry name" value="Lysidine-tRNA-synth_C"/>
</dbReference>
<dbReference type="SUPFAM" id="SSF52402">
    <property type="entry name" value="Adenine nucleotide alpha hydrolases-like"/>
    <property type="match status" value="1"/>
</dbReference>
<dbReference type="Gene3D" id="3.40.50.620">
    <property type="entry name" value="HUPs"/>
    <property type="match status" value="1"/>
</dbReference>
<dbReference type="NCBIfam" id="TIGR02433">
    <property type="entry name" value="lysidine_TilS_C"/>
    <property type="match status" value="1"/>
</dbReference>
<comment type="catalytic activity">
    <reaction evidence="7 8">
        <text>cytidine(34) in tRNA(Ile2) + L-lysine + ATP = lysidine(34) in tRNA(Ile2) + AMP + diphosphate + H(+)</text>
        <dbReference type="Rhea" id="RHEA:43744"/>
        <dbReference type="Rhea" id="RHEA-COMP:10625"/>
        <dbReference type="Rhea" id="RHEA-COMP:10670"/>
        <dbReference type="ChEBI" id="CHEBI:15378"/>
        <dbReference type="ChEBI" id="CHEBI:30616"/>
        <dbReference type="ChEBI" id="CHEBI:32551"/>
        <dbReference type="ChEBI" id="CHEBI:33019"/>
        <dbReference type="ChEBI" id="CHEBI:82748"/>
        <dbReference type="ChEBI" id="CHEBI:83665"/>
        <dbReference type="ChEBI" id="CHEBI:456215"/>
        <dbReference type="EC" id="6.3.4.19"/>
    </reaction>
</comment>
<keyword evidence="3 8" id="KW-0436">Ligase</keyword>
<evidence type="ECO:0000256" key="1">
    <source>
        <dbReference type="ARBA" id="ARBA00004496"/>
    </source>
</evidence>
<evidence type="ECO:0000259" key="9">
    <source>
        <dbReference type="SMART" id="SM00977"/>
    </source>
</evidence>
<dbReference type="HAMAP" id="MF_01161">
    <property type="entry name" value="tRNA_Ile_lys_synt"/>
    <property type="match status" value="1"/>
</dbReference>
<keyword evidence="5 8" id="KW-0547">Nucleotide-binding</keyword>
<dbReference type="NCBIfam" id="TIGR02432">
    <property type="entry name" value="lysidine_TilS_N"/>
    <property type="match status" value="1"/>
</dbReference>
<evidence type="ECO:0000256" key="2">
    <source>
        <dbReference type="ARBA" id="ARBA00022490"/>
    </source>
</evidence>